<protein>
    <submittedName>
        <fullName evidence="1">Uncharacterized protein</fullName>
    </submittedName>
</protein>
<reference evidence="1" key="2">
    <citation type="submission" date="2020-05" db="UniProtKB">
        <authorList>
            <consortium name="EnsemblMetazoa"/>
        </authorList>
    </citation>
    <scope>IDENTIFICATION</scope>
    <source>
        <strain evidence="1">IAEA</strain>
    </source>
</reference>
<reference evidence="2" key="1">
    <citation type="submission" date="2015-01" db="EMBL/GenBank/DDBJ databases">
        <authorList>
            <person name="Aksoy S."/>
            <person name="Warren W."/>
            <person name="Wilson R.K."/>
        </authorList>
    </citation>
    <scope>NUCLEOTIDE SEQUENCE [LARGE SCALE GENOMIC DNA]</scope>
    <source>
        <strain evidence="2">IAEA</strain>
    </source>
</reference>
<dbReference type="AlphaFoldDB" id="A0A1B0BEX2"/>
<sequence>MVECLLIRQQSMRRCFIKRERRIAPQRFMYSRGLNTVSQPQQLSSQGAEKRHLSIDQRLISQKRVKAIAIQIKLKLREKCRNLVRHQSEDMPTYPLFVLVNGGSGNKCYFLFNTDHYSVVLHCCYCFAAEYVAYTYVEEEHPANECKSLKMQKHETCYTYLK</sequence>
<dbReference type="VEuPathDB" id="VectorBase:GPPI027821"/>
<proteinExistence type="predicted"/>
<keyword evidence="2" id="KW-1185">Reference proteome</keyword>
<evidence type="ECO:0000313" key="2">
    <source>
        <dbReference type="Proteomes" id="UP000092460"/>
    </source>
</evidence>
<dbReference type="Proteomes" id="UP000092460">
    <property type="component" value="Unassembled WGS sequence"/>
</dbReference>
<evidence type="ECO:0000313" key="1">
    <source>
        <dbReference type="EnsemblMetazoa" id="GPPI027821-PA"/>
    </source>
</evidence>
<name>A0A1B0BEX2_9MUSC</name>
<accession>A0A1B0BEX2</accession>
<dbReference type="EMBL" id="JXJN01013057">
    <property type="status" value="NOT_ANNOTATED_CDS"/>
    <property type="molecule type" value="Genomic_DNA"/>
</dbReference>
<dbReference type="EnsemblMetazoa" id="GPPI027821-RA">
    <property type="protein sequence ID" value="GPPI027821-PA"/>
    <property type="gene ID" value="GPPI027821"/>
</dbReference>
<organism evidence="1 2">
    <name type="scientific">Glossina palpalis gambiensis</name>
    <dbReference type="NCBI Taxonomy" id="67801"/>
    <lineage>
        <taxon>Eukaryota</taxon>
        <taxon>Metazoa</taxon>
        <taxon>Ecdysozoa</taxon>
        <taxon>Arthropoda</taxon>
        <taxon>Hexapoda</taxon>
        <taxon>Insecta</taxon>
        <taxon>Pterygota</taxon>
        <taxon>Neoptera</taxon>
        <taxon>Endopterygota</taxon>
        <taxon>Diptera</taxon>
        <taxon>Brachycera</taxon>
        <taxon>Muscomorpha</taxon>
        <taxon>Hippoboscoidea</taxon>
        <taxon>Glossinidae</taxon>
        <taxon>Glossina</taxon>
    </lineage>
</organism>
<dbReference type="EMBL" id="JXJN01013056">
    <property type="status" value="NOT_ANNOTATED_CDS"/>
    <property type="molecule type" value="Genomic_DNA"/>
</dbReference>